<dbReference type="EMBL" id="FMAJ01000011">
    <property type="protein sequence ID" value="SCB60588.1"/>
    <property type="molecule type" value="Genomic_DNA"/>
</dbReference>
<feature type="transmembrane region" description="Helical" evidence="2">
    <location>
        <begin position="7"/>
        <end position="30"/>
    </location>
</feature>
<organism evidence="3 4">
    <name type="scientific">Rhizobium aethiopicum</name>
    <dbReference type="NCBI Taxonomy" id="1138170"/>
    <lineage>
        <taxon>Bacteria</taxon>
        <taxon>Pseudomonadati</taxon>
        <taxon>Pseudomonadota</taxon>
        <taxon>Alphaproteobacteria</taxon>
        <taxon>Hyphomicrobiales</taxon>
        <taxon>Rhizobiaceae</taxon>
        <taxon>Rhizobium/Agrobacterium group</taxon>
        <taxon>Rhizobium</taxon>
    </lineage>
</organism>
<dbReference type="Proteomes" id="UP000198723">
    <property type="component" value="Unassembled WGS sequence"/>
</dbReference>
<sequence>MFKKYAYAWITVGFFLFSLAGHWLFGWFAFVGEQQSHGQAPDMNAYLMEMGRDTFENWQSEFLQLLWQVVGLAYFLYIGSPSSKENDDRTEAKLDALIRLNGGEKAEAIIAEIDRHFMRTGGHAGPYAHELETRRGPQRVGDATQAGSGE</sequence>
<proteinExistence type="predicted"/>
<name>A0A1C3Y800_9HYPH</name>
<evidence type="ECO:0000313" key="4">
    <source>
        <dbReference type="Proteomes" id="UP000198723"/>
    </source>
</evidence>
<keyword evidence="2" id="KW-1133">Transmembrane helix</keyword>
<evidence type="ECO:0000313" key="3">
    <source>
        <dbReference type="EMBL" id="SCB60588.1"/>
    </source>
</evidence>
<dbReference type="STRING" id="1138170.GA0061105_111159"/>
<keyword evidence="2" id="KW-0472">Membrane</keyword>
<dbReference type="Pfam" id="PF20554">
    <property type="entry name" value="DUF6766"/>
    <property type="match status" value="1"/>
</dbReference>
<keyword evidence="2" id="KW-0812">Transmembrane</keyword>
<accession>A0A1C3Y800</accession>
<feature type="region of interest" description="Disordered" evidence="1">
    <location>
        <begin position="124"/>
        <end position="150"/>
    </location>
</feature>
<dbReference type="InterPro" id="IPR046657">
    <property type="entry name" value="DUF6766"/>
</dbReference>
<reference evidence="3 4" key="1">
    <citation type="submission" date="2016-08" db="EMBL/GenBank/DDBJ databases">
        <authorList>
            <person name="Seilhamer J.J."/>
        </authorList>
    </citation>
    <scope>NUCLEOTIDE SEQUENCE [LARGE SCALE GENOMIC DNA]</scope>
    <source>
        <strain evidence="3 4">HBR26</strain>
    </source>
</reference>
<dbReference type="AlphaFoldDB" id="A0A1C3Y800"/>
<evidence type="ECO:0000256" key="2">
    <source>
        <dbReference type="SAM" id="Phobius"/>
    </source>
</evidence>
<protein>
    <submittedName>
        <fullName evidence="3">Uncharacterized protein</fullName>
    </submittedName>
</protein>
<gene>
    <name evidence="3" type="ORF">GA0061105_111159</name>
</gene>
<evidence type="ECO:0000256" key="1">
    <source>
        <dbReference type="SAM" id="MobiDB-lite"/>
    </source>
</evidence>